<dbReference type="eggNOG" id="KOG0541">
    <property type="taxonomic scope" value="Eukaryota"/>
</dbReference>
<evidence type="ECO:0000259" key="8">
    <source>
        <dbReference type="PROSITE" id="PS51352"/>
    </source>
</evidence>
<dbReference type="GO" id="GO:0005737">
    <property type="term" value="C:cytoplasm"/>
    <property type="evidence" value="ECO:0000318"/>
    <property type="project" value="GO_Central"/>
</dbReference>
<dbReference type="PANTHER" id="PTHR10430">
    <property type="entry name" value="PEROXIREDOXIN"/>
    <property type="match status" value="1"/>
</dbReference>
<dbReference type="Proteomes" id="UP000000559">
    <property type="component" value="Chromosome 1"/>
</dbReference>
<reference evidence="10 11" key="3">
    <citation type="journal article" date="2013" name="Genome Biol.">
        <title>Assembly of a phased diploid Candida albicans genome facilitates allele-specific measurements and provides a simple model for repeat and indel structure.</title>
        <authorList>
            <person name="Muzzey D."/>
            <person name="Schwartz K."/>
            <person name="Weissman J.S."/>
            <person name="Sherlock G."/>
        </authorList>
    </citation>
    <scope>NUCLEOTIDE SEQUENCE [LARGE SCALE GENOMIC DNA]</scope>
    <source>
        <strain evidence="11">SC5314 / ATCC MYA-2876</strain>
    </source>
</reference>
<evidence type="ECO:0000313" key="9">
    <source>
        <dbReference type="CGD" id="CAL0000177771"/>
    </source>
</evidence>
<dbReference type="GO" id="GO:0005777">
    <property type="term" value="C:peroxisome"/>
    <property type="evidence" value="ECO:0000318"/>
    <property type="project" value="GO_Central"/>
</dbReference>
<name>A0A1D8PDN3_CANAL</name>
<evidence type="ECO:0000313" key="11">
    <source>
        <dbReference type="Proteomes" id="UP000000559"/>
    </source>
</evidence>
<comment type="function">
    <text evidence="7">Thiol-specific peroxidase that catalyzes the reduction of hydrogen peroxide and organic hydroperoxides to water and alcohols, respectively. Plays a role in cell protection against oxidative stress by detoxifying peroxides.</text>
</comment>
<organism evidence="10 11">
    <name type="scientific">Candida albicans (strain SC5314 / ATCC MYA-2876)</name>
    <name type="common">Yeast</name>
    <dbReference type="NCBI Taxonomy" id="237561"/>
    <lineage>
        <taxon>Eukaryota</taxon>
        <taxon>Fungi</taxon>
        <taxon>Dikarya</taxon>
        <taxon>Ascomycota</taxon>
        <taxon>Saccharomycotina</taxon>
        <taxon>Pichiomycetes</taxon>
        <taxon>Debaryomycetaceae</taxon>
        <taxon>Candida/Lodderomyces clade</taxon>
        <taxon>Candida</taxon>
    </lineage>
</organism>
<accession>A0A1D8PDN3</accession>
<dbReference type="GO" id="GO:0045454">
    <property type="term" value="P:cell redox homeostasis"/>
    <property type="evidence" value="ECO:0000318"/>
    <property type="project" value="GO_Central"/>
</dbReference>
<dbReference type="OrthoDB" id="1882547at2759"/>
<dbReference type="Pfam" id="PF08534">
    <property type="entry name" value="Redoxin"/>
    <property type="match status" value="1"/>
</dbReference>
<dbReference type="GO" id="GO:0008379">
    <property type="term" value="F:thioredoxin peroxidase activity"/>
    <property type="evidence" value="ECO:0000318"/>
    <property type="project" value="GO_Central"/>
</dbReference>
<feature type="active site" description="Cysteine sulfenic acid (-SOH) intermediate" evidence="6">
    <location>
        <position position="69"/>
    </location>
</feature>
<keyword evidence="3 7" id="KW-0049">Antioxidant</keyword>
<dbReference type="SMR" id="A0A1D8PDN3"/>
<dbReference type="InterPro" id="IPR013740">
    <property type="entry name" value="Redoxin"/>
</dbReference>
<sequence>MFSFTRAVPKSQLRFTVRNSFRTYVSIGDKVPATPVFEGSPGNDINLAEETASGKTILIGVPGAFSPACSASHVPGYIKNIRAFNDKGYQRFFVVAVNDPFVTKAWGEQLLESVAGQQIRFFADSTGAFTKELDLLFDARKAFGNERSKRYALIIEDGKVVKSFVEPDNTSVDVSAAQKVLEEA</sequence>
<reference evidence="10 11" key="1">
    <citation type="journal article" date="2004" name="Proc. Natl. Acad. Sci. U.S.A.">
        <title>The diploid genome sequence of Candida albicans.</title>
        <authorList>
            <person name="Jones T."/>
            <person name="Federspiel N.A."/>
            <person name="Chibana H."/>
            <person name="Dungan J."/>
            <person name="Kalman S."/>
            <person name="Magee B.B."/>
            <person name="Newport G."/>
            <person name="Thorstenson Y.R."/>
            <person name="Agabian N."/>
            <person name="Magee P.T."/>
            <person name="Davis R.W."/>
            <person name="Scherer S."/>
        </authorList>
    </citation>
    <scope>NUCLEOTIDE SEQUENCE [LARGE SCALE GENOMIC DNA]</scope>
    <source>
        <strain evidence="11">SC5314 / ATCC MYA-2876</strain>
    </source>
</reference>
<evidence type="ECO:0000313" key="10">
    <source>
        <dbReference type="EMBL" id="AOW26210.1"/>
    </source>
</evidence>
<dbReference type="GO" id="GO:0034599">
    <property type="term" value="P:cellular response to oxidative stress"/>
    <property type="evidence" value="ECO:0000318"/>
    <property type="project" value="GO_Central"/>
</dbReference>
<dbReference type="VEuPathDB" id="FungiDB:C1_05410C_A"/>
<comment type="similarity">
    <text evidence="1 7">Belongs to the peroxiredoxin family. Prx5 subfamily.</text>
</comment>
<dbReference type="STRING" id="237561.A0A1D8PDN3"/>
<evidence type="ECO:0000256" key="3">
    <source>
        <dbReference type="ARBA" id="ARBA00022862"/>
    </source>
</evidence>
<gene>
    <name evidence="9 10" type="primary">TRP99</name>
    <name evidence="10" type="ordered locus">CAALFM_C105410CA</name>
    <name evidence="9" type="ordered locus">orf19.8054</name>
</gene>
<feature type="domain" description="Thioredoxin" evidence="8">
    <location>
        <begin position="25"/>
        <end position="184"/>
    </location>
</feature>
<dbReference type="FunFam" id="3.40.30.10:FF:000159">
    <property type="entry name" value="Peroxiredoxin"/>
    <property type="match status" value="1"/>
</dbReference>
<keyword evidence="5 7" id="KW-0676">Redox-active center</keyword>
<dbReference type="Gene3D" id="3.40.30.10">
    <property type="entry name" value="Glutaredoxin"/>
    <property type="match status" value="1"/>
</dbReference>
<dbReference type="PANTHER" id="PTHR10430:SF39">
    <property type="entry name" value="PEROXISOMAL MEMBRANE ASSOCIATED PROTEIN 20"/>
    <property type="match status" value="1"/>
</dbReference>
<dbReference type="InterPro" id="IPR013766">
    <property type="entry name" value="Thioredoxin_domain"/>
</dbReference>
<dbReference type="InterPro" id="IPR036249">
    <property type="entry name" value="Thioredoxin-like_sf"/>
</dbReference>
<dbReference type="EMBL" id="CP017623">
    <property type="protein sequence ID" value="AOW26210.1"/>
    <property type="molecule type" value="Genomic_DNA"/>
</dbReference>
<reference evidence="10 11" key="2">
    <citation type="journal article" date="2007" name="Genome Biol.">
        <title>Assembly of the Candida albicans genome into sixteen supercontigs aligned on the eight chromosomes.</title>
        <authorList>
            <person name="van het Hoog M."/>
            <person name="Rast T.J."/>
            <person name="Martchenko M."/>
            <person name="Grindle S."/>
            <person name="Dignard D."/>
            <person name="Hogues H."/>
            <person name="Cuomo C."/>
            <person name="Berriman M."/>
            <person name="Scherer S."/>
            <person name="Magee B.B."/>
            <person name="Whiteway M."/>
            <person name="Chibana H."/>
            <person name="Nantel A."/>
            <person name="Magee P.T."/>
        </authorList>
    </citation>
    <scope>GENOME REANNOTATION</scope>
    <source>
        <strain evidence="11">SC5314 / ATCC MYA-2876</strain>
    </source>
</reference>
<dbReference type="InParanoid" id="A0A1D8PDN3"/>
<dbReference type="CGD" id="CAL0000177771">
    <property type="gene designation" value="TRP99"/>
</dbReference>
<proteinExistence type="inferred from homology"/>
<keyword evidence="2 7" id="KW-0575">Peroxidase</keyword>
<keyword evidence="4 7" id="KW-0560">Oxidoreductase</keyword>
<dbReference type="GO" id="GO:0005739">
    <property type="term" value="C:mitochondrion"/>
    <property type="evidence" value="ECO:0000318"/>
    <property type="project" value="GO_Central"/>
</dbReference>
<dbReference type="GeneID" id="3642494"/>
<dbReference type="KEGG" id="cal:CAALFM_C105410CA"/>
<dbReference type="SUPFAM" id="SSF52833">
    <property type="entry name" value="Thioredoxin-like"/>
    <property type="match status" value="1"/>
</dbReference>
<evidence type="ECO:0000256" key="7">
    <source>
        <dbReference type="RuleBase" id="RU366011"/>
    </source>
</evidence>
<dbReference type="InterPro" id="IPR037944">
    <property type="entry name" value="PRX5-like"/>
</dbReference>
<evidence type="ECO:0000256" key="2">
    <source>
        <dbReference type="ARBA" id="ARBA00022559"/>
    </source>
</evidence>
<keyword evidence="11" id="KW-1185">Reference proteome</keyword>
<dbReference type="GO" id="GO:0042744">
    <property type="term" value="P:hydrogen peroxide catabolic process"/>
    <property type="evidence" value="ECO:0000318"/>
    <property type="project" value="GO_Central"/>
</dbReference>
<dbReference type="OMA" id="SAWGKQH"/>
<evidence type="ECO:0000256" key="6">
    <source>
        <dbReference type="PIRSR" id="PIRSR637944-1"/>
    </source>
</evidence>
<evidence type="ECO:0000256" key="1">
    <source>
        <dbReference type="ARBA" id="ARBA00010505"/>
    </source>
</evidence>
<evidence type="ECO:0000256" key="5">
    <source>
        <dbReference type="ARBA" id="ARBA00023284"/>
    </source>
</evidence>
<dbReference type="RefSeq" id="XP_715859.1">
    <property type="nucleotide sequence ID" value="XM_710766.1"/>
</dbReference>
<evidence type="ECO:0000256" key="4">
    <source>
        <dbReference type="ARBA" id="ARBA00023002"/>
    </source>
</evidence>
<protein>
    <submittedName>
        <fullName evidence="10">Trp99p</fullName>
    </submittedName>
</protein>
<dbReference type="AlphaFoldDB" id="A0A1D8PDN3"/>
<dbReference type="PROSITE" id="PS51352">
    <property type="entry name" value="THIOREDOXIN_2"/>
    <property type="match status" value="1"/>
</dbReference>
<dbReference type="CDD" id="cd03013">
    <property type="entry name" value="PRX5_like"/>
    <property type="match status" value="1"/>
</dbReference>